<dbReference type="Proteomes" id="UP000838748">
    <property type="component" value="Unassembled WGS sequence"/>
</dbReference>
<sequence length="199" mass="21710">MSASFLVFAVAVAIIRHERVVEQRELSSTQSTNHQTAGSVLTQTFGIESSKPFILPVPNKDTSANIGDVDLSTNMASGQYKDAEAIGTVKLDINTVLPLGVSQEQAYSAIVIVSNGSEGDSYYLCSFRYDHESEFMELIDSEWLGYDLAIDTVEANADLIHLEVTGGAVPSKSTANSHSFIVMVSEFYQLNTLKIRPHE</sequence>
<name>A0ABN8E0U6_9VIBR</name>
<keyword evidence="2" id="KW-1185">Reference proteome</keyword>
<protein>
    <submittedName>
        <fullName evidence="1">Uncharacterized protein</fullName>
    </submittedName>
</protein>
<comment type="caution">
    <text evidence="1">The sequence shown here is derived from an EMBL/GenBank/DDBJ whole genome shotgun (WGS) entry which is preliminary data.</text>
</comment>
<organism evidence="1 2">
    <name type="scientific">Vibrio marisflavi CECT 7928</name>
    <dbReference type="NCBI Taxonomy" id="634439"/>
    <lineage>
        <taxon>Bacteria</taxon>
        <taxon>Pseudomonadati</taxon>
        <taxon>Pseudomonadota</taxon>
        <taxon>Gammaproteobacteria</taxon>
        <taxon>Vibrionales</taxon>
        <taxon>Vibrionaceae</taxon>
        <taxon>Vibrio</taxon>
    </lineage>
</organism>
<evidence type="ECO:0000313" key="1">
    <source>
        <dbReference type="EMBL" id="CAH0537734.1"/>
    </source>
</evidence>
<gene>
    <name evidence="1" type="ORF">VMF7928_01286</name>
</gene>
<proteinExistence type="predicted"/>
<accession>A0ABN8E0U6</accession>
<reference evidence="1" key="1">
    <citation type="submission" date="2021-11" db="EMBL/GenBank/DDBJ databases">
        <authorList>
            <person name="Rodrigo-Torres L."/>
            <person name="Arahal R. D."/>
            <person name="Lucena T."/>
        </authorList>
    </citation>
    <scope>NUCLEOTIDE SEQUENCE</scope>
    <source>
        <strain evidence="1">CECT 7928</strain>
    </source>
</reference>
<dbReference type="EMBL" id="CAKLDM010000001">
    <property type="protein sequence ID" value="CAH0537734.1"/>
    <property type="molecule type" value="Genomic_DNA"/>
</dbReference>
<evidence type="ECO:0000313" key="2">
    <source>
        <dbReference type="Proteomes" id="UP000838748"/>
    </source>
</evidence>